<dbReference type="EMBL" id="RJVU01027735">
    <property type="protein sequence ID" value="ROL48949.1"/>
    <property type="molecule type" value="Genomic_DNA"/>
</dbReference>
<evidence type="ECO:0000313" key="2">
    <source>
        <dbReference type="EMBL" id="ROI93624.1"/>
    </source>
</evidence>
<dbReference type="EMBL" id="RJVU01066360">
    <property type="protein sequence ID" value="ROI93624.1"/>
    <property type="molecule type" value="Genomic_DNA"/>
</dbReference>
<feature type="compositionally biased region" description="Basic and acidic residues" evidence="1">
    <location>
        <begin position="47"/>
        <end position="75"/>
    </location>
</feature>
<gene>
    <name evidence="3" type="ORF">DPX16_1889</name>
    <name evidence="2" type="ORF">DPX16_3294</name>
</gene>
<evidence type="ECO:0000313" key="4">
    <source>
        <dbReference type="Proteomes" id="UP000281406"/>
    </source>
</evidence>
<sequence>MAASTDAVFIQVRGKIKGVRTILLMRTGLLNKPANQLVISETVGEPEPEREAMKQGEDEREAVREEEKEREAVREEEAEAVTEEEGEDEVVREEEEKALREEEEEALREEEEALREEETEGEEDGSNLIHLALKIDGIPKMCQIFHHMNHCLDQLELLGLKLFQ</sequence>
<feature type="compositionally biased region" description="Acidic residues" evidence="1">
    <location>
        <begin position="101"/>
        <end position="125"/>
    </location>
</feature>
<reference evidence="3 4" key="1">
    <citation type="submission" date="2018-10" db="EMBL/GenBank/DDBJ databases">
        <title>Genome assembly for a Yunnan-Guizhou Plateau 3E fish, Anabarilius grahami (Regan), and its evolutionary and genetic applications.</title>
        <authorList>
            <person name="Jiang W."/>
        </authorList>
    </citation>
    <scope>NUCLEOTIDE SEQUENCE [LARGE SCALE GENOMIC DNA]</scope>
    <source>
        <strain evidence="3">AG-KIZ</strain>
        <tissue evidence="3">Muscle</tissue>
    </source>
</reference>
<proteinExistence type="predicted"/>
<evidence type="ECO:0000256" key="1">
    <source>
        <dbReference type="SAM" id="MobiDB-lite"/>
    </source>
</evidence>
<feature type="compositionally biased region" description="Acidic residues" evidence="1">
    <location>
        <begin position="76"/>
        <end position="93"/>
    </location>
</feature>
<protein>
    <submittedName>
        <fullName evidence="3">Uncharacterized protein</fullName>
    </submittedName>
</protein>
<comment type="caution">
    <text evidence="3">The sequence shown here is derived from an EMBL/GenBank/DDBJ whole genome shotgun (WGS) entry which is preliminary data.</text>
</comment>
<accession>A0A3N0YRV4</accession>
<name>A0A3N0YRV4_ANAGA</name>
<evidence type="ECO:0000313" key="3">
    <source>
        <dbReference type="EMBL" id="ROL48949.1"/>
    </source>
</evidence>
<dbReference type="AlphaFoldDB" id="A0A3N0YRV4"/>
<organism evidence="3 4">
    <name type="scientific">Anabarilius grahami</name>
    <name type="common">Kanglang fish</name>
    <name type="synonym">Barilius grahami</name>
    <dbReference type="NCBI Taxonomy" id="495550"/>
    <lineage>
        <taxon>Eukaryota</taxon>
        <taxon>Metazoa</taxon>
        <taxon>Chordata</taxon>
        <taxon>Craniata</taxon>
        <taxon>Vertebrata</taxon>
        <taxon>Euteleostomi</taxon>
        <taxon>Actinopterygii</taxon>
        <taxon>Neopterygii</taxon>
        <taxon>Teleostei</taxon>
        <taxon>Ostariophysi</taxon>
        <taxon>Cypriniformes</taxon>
        <taxon>Xenocyprididae</taxon>
        <taxon>Xenocypridinae</taxon>
        <taxon>Xenocypridinae incertae sedis</taxon>
        <taxon>Anabarilius</taxon>
    </lineage>
</organism>
<feature type="region of interest" description="Disordered" evidence="1">
    <location>
        <begin position="40"/>
        <end position="125"/>
    </location>
</feature>
<dbReference type="Proteomes" id="UP000281406">
    <property type="component" value="Unassembled WGS sequence"/>
</dbReference>
<keyword evidence="4" id="KW-1185">Reference proteome</keyword>